<sequence>MPRRFYDALKEALTSSGWSISRLCQEAGVSTDQVTKFMQRAGKGERASTNVDDAVKLANALGFTLDEMLHDQTADLRSEAVDLWRSLTPEERDILRAAARGRRDDAGTAPQ</sequence>
<dbReference type="OrthoDB" id="7774814at2"/>
<dbReference type="Proteomes" id="UP000306223">
    <property type="component" value="Unassembled WGS sequence"/>
</dbReference>
<organism evidence="1 2">
    <name type="scientific">Paracoccus hibiscisoli</name>
    <dbReference type="NCBI Taxonomy" id="2023261"/>
    <lineage>
        <taxon>Bacteria</taxon>
        <taxon>Pseudomonadati</taxon>
        <taxon>Pseudomonadota</taxon>
        <taxon>Alphaproteobacteria</taxon>
        <taxon>Rhodobacterales</taxon>
        <taxon>Paracoccaceae</taxon>
        <taxon>Paracoccus</taxon>
    </lineage>
</organism>
<dbReference type="GO" id="GO:0003677">
    <property type="term" value="F:DNA binding"/>
    <property type="evidence" value="ECO:0007669"/>
    <property type="project" value="InterPro"/>
</dbReference>
<protein>
    <submittedName>
        <fullName evidence="1">Helix-turn-helix transcriptional regulator</fullName>
    </submittedName>
</protein>
<dbReference type="RefSeq" id="WP_136855733.1">
    <property type="nucleotide sequence ID" value="NZ_SUNH01000007.1"/>
</dbReference>
<dbReference type="InterPro" id="IPR010982">
    <property type="entry name" value="Lambda_DNA-bd_dom_sf"/>
</dbReference>
<comment type="caution">
    <text evidence="1">The sequence shown here is derived from an EMBL/GenBank/DDBJ whole genome shotgun (WGS) entry which is preliminary data.</text>
</comment>
<dbReference type="EMBL" id="SUNH01000007">
    <property type="protein sequence ID" value="TJZ85808.1"/>
    <property type="molecule type" value="Genomic_DNA"/>
</dbReference>
<name>A0A4V5MUR9_9RHOB</name>
<dbReference type="SUPFAM" id="SSF47413">
    <property type="entry name" value="lambda repressor-like DNA-binding domains"/>
    <property type="match status" value="1"/>
</dbReference>
<dbReference type="AlphaFoldDB" id="A0A4V5MUR9"/>
<dbReference type="CDD" id="cd00093">
    <property type="entry name" value="HTH_XRE"/>
    <property type="match status" value="1"/>
</dbReference>
<evidence type="ECO:0000313" key="2">
    <source>
        <dbReference type="Proteomes" id="UP000306223"/>
    </source>
</evidence>
<dbReference type="Gene3D" id="1.10.260.40">
    <property type="entry name" value="lambda repressor-like DNA-binding domains"/>
    <property type="match status" value="1"/>
</dbReference>
<dbReference type="InterPro" id="IPR001387">
    <property type="entry name" value="Cro/C1-type_HTH"/>
</dbReference>
<proteinExistence type="predicted"/>
<reference evidence="1 2" key="1">
    <citation type="submission" date="2019-04" db="EMBL/GenBank/DDBJ databases">
        <authorList>
            <person name="Li J."/>
        </authorList>
    </citation>
    <scope>NUCLEOTIDE SEQUENCE [LARGE SCALE GENOMIC DNA]</scope>
    <source>
        <strain evidence="1 2">CCTCC AB2016182</strain>
    </source>
</reference>
<accession>A0A4V5MUR9</accession>
<keyword evidence="2" id="KW-1185">Reference proteome</keyword>
<gene>
    <name evidence="1" type="ORF">FA740_05255</name>
</gene>
<evidence type="ECO:0000313" key="1">
    <source>
        <dbReference type="EMBL" id="TJZ85808.1"/>
    </source>
</evidence>